<protein>
    <recommendedName>
        <fullName evidence="4">Lipoprotein</fullName>
    </recommendedName>
</protein>
<dbReference type="PROSITE" id="PS51257">
    <property type="entry name" value="PROKAR_LIPOPROTEIN"/>
    <property type="match status" value="1"/>
</dbReference>
<dbReference type="EMBL" id="MAYG01000001">
    <property type="protein sequence ID" value="OCA73361.1"/>
    <property type="molecule type" value="Genomic_DNA"/>
</dbReference>
<gene>
    <name evidence="2" type="ORF">BBI00_02940</name>
</gene>
<dbReference type="STRING" id="651561.BBI00_02940"/>
<sequence>MKKIILSSSLLAVLFSCSKNTENFESSSSSQTDPVSIDNLNIQTNSFTEIDSTGMLMFPLQMGQNPRKDGEYSYKQMPDNGYWNIVFLNSNTNEYHLLTENKVMIINYDYKYNTHEGTDISKKTDHIFYNIRSKDYNKDKLLNEKDPVYLFVSDKSGKKLRQISPADYDLNSWKYIQSSNKVIMTATKDSNKNDIFDNEDEISTFEIILDQSETPKEVFQPDLKNKLKKLYDRDWKKIK</sequence>
<evidence type="ECO:0000313" key="3">
    <source>
        <dbReference type="Proteomes" id="UP000093432"/>
    </source>
</evidence>
<dbReference type="OrthoDB" id="795272at2"/>
<proteinExistence type="predicted"/>
<keyword evidence="1" id="KW-0732">Signal</keyword>
<feature type="signal peptide" evidence="1">
    <location>
        <begin position="1"/>
        <end position="21"/>
    </location>
</feature>
<dbReference type="RefSeq" id="WP_065397367.1">
    <property type="nucleotide sequence ID" value="NZ_MAYG01000001.1"/>
</dbReference>
<organism evidence="2 3">
    <name type="scientific">Chryseobacterium arthrosphaerae</name>
    <dbReference type="NCBI Taxonomy" id="651561"/>
    <lineage>
        <taxon>Bacteria</taxon>
        <taxon>Pseudomonadati</taxon>
        <taxon>Bacteroidota</taxon>
        <taxon>Flavobacteriia</taxon>
        <taxon>Flavobacteriales</taxon>
        <taxon>Weeksellaceae</taxon>
        <taxon>Chryseobacterium group</taxon>
        <taxon>Chryseobacterium</taxon>
    </lineage>
</organism>
<feature type="chain" id="PRO_5008621063" description="Lipoprotein" evidence="1">
    <location>
        <begin position="22"/>
        <end position="239"/>
    </location>
</feature>
<reference evidence="3" key="1">
    <citation type="submission" date="2016-07" db="EMBL/GenBank/DDBJ databases">
        <authorList>
            <person name="Florea S."/>
            <person name="Webb J.S."/>
            <person name="Jaromczyk J."/>
            <person name="Schardl C.L."/>
        </authorList>
    </citation>
    <scope>NUCLEOTIDE SEQUENCE [LARGE SCALE GENOMIC DNA]</scope>
    <source>
        <strain evidence="3">CC-VM-7</strain>
    </source>
</reference>
<dbReference type="Proteomes" id="UP000093432">
    <property type="component" value="Unassembled WGS sequence"/>
</dbReference>
<evidence type="ECO:0000313" key="2">
    <source>
        <dbReference type="EMBL" id="OCA73361.1"/>
    </source>
</evidence>
<accession>A0A1B8ZP42</accession>
<dbReference type="AlphaFoldDB" id="A0A1B8ZP42"/>
<evidence type="ECO:0008006" key="4">
    <source>
        <dbReference type="Google" id="ProtNLM"/>
    </source>
</evidence>
<comment type="caution">
    <text evidence="2">The sequence shown here is derived from an EMBL/GenBank/DDBJ whole genome shotgun (WGS) entry which is preliminary data.</text>
</comment>
<evidence type="ECO:0000256" key="1">
    <source>
        <dbReference type="SAM" id="SignalP"/>
    </source>
</evidence>
<name>A0A1B8ZP42_9FLAO</name>